<reference evidence="17 18" key="1">
    <citation type="submission" date="2015-12" db="EMBL/GenBank/DDBJ databases">
        <title>The genome of Folsomia candida.</title>
        <authorList>
            <person name="Faddeeva A."/>
            <person name="Derks M.F."/>
            <person name="Anvar Y."/>
            <person name="Smit S."/>
            <person name="Van Straalen N."/>
            <person name="Roelofs D."/>
        </authorList>
    </citation>
    <scope>NUCLEOTIDE SEQUENCE [LARGE SCALE GENOMIC DNA]</scope>
    <source>
        <strain evidence="17 18">VU population</strain>
        <tissue evidence="17">Whole body</tissue>
    </source>
</reference>
<dbReference type="GO" id="GO:0099095">
    <property type="term" value="F:ligand-gated monoatomic anion channel activity"/>
    <property type="evidence" value="ECO:0007669"/>
    <property type="project" value="UniProtKB-ARBA"/>
</dbReference>
<keyword evidence="11" id="KW-0175">Coiled coil</keyword>
<feature type="transmembrane region" description="Helical" evidence="13">
    <location>
        <begin position="326"/>
        <end position="345"/>
    </location>
</feature>
<keyword evidence="9 13" id="KW-0472">Membrane</keyword>
<dbReference type="PROSITE" id="PS00236">
    <property type="entry name" value="NEUROTR_ION_CHANNEL"/>
    <property type="match status" value="1"/>
</dbReference>
<feature type="region of interest" description="Disordered" evidence="12">
    <location>
        <begin position="483"/>
        <end position="503"/>
    </location>
</feature>
<dbReference type="Pfam" id="PF02931">
    <property type="entry name" value="Neur_chan_LBD"/>
    <property type="match status" value="1"/>
</dbReference>
<dbReference type="PRINTS" id="PR00253">
    <property type="entry name" value="GABAARECEPTR"/>
</dbReference>
<dbReference type="Gene3D" id="1.20.58.390">
    <property type="entry name" value="Neurotransmitter-gated ion-channel transmembrane domain"/>
    <property type="match status" value="1"/>
</dbReference>
<dbReference type="Gene3D" id="2.70.170.10">
    <property type="entry name" value="Neurotransmitter-gated ion-channel ligand-binding domain"/>
    <property type="match status" value="1"/>
</dbReference>
<comment type="subcellular location">
    <subcellularLocation>
        <location evidence="2">Cell membrane</location>
    </subcellularLocation>
    <subcellularLocation>
        <location evidence="1">Membrane</location>
        <topology evidence="1">Multi-pass membrane protein</topology>
    </subcellularLocation>
</comment>
<dbReference type="GO" id="GO:0005254">
    <property type="term" value="F:chloride channel activity"/>
    <property type="evidence" value="ECO:0007669"/>
    <property type="project" value="UniProtKB-ARBA"/>
</dbReference>
<evidence type="ECO:0000256" key="1">
    <source>
        <dbReference type="ARBA" id="ARBA00004141"/>
    </source>
</evidence>
<keyword evidence="6 14" id="KW-0732">Signal</keyword>
<dbReference type="OrthoDB" id="6667051at2759"/>
<evidence type="ECO:0000259" key="16">
    <source>
        <dbReference type="Pfam" id="PF02932"/>
    </source>
</evidence>
<evidence type="ECO:0000256" key="9">
    <source>
        <dbReference type="ARBA" id="ARBA00023136"/>
    </source>
</evidence>
<dbReference type="GO" id="GO:0004888">
    <property type="term" value="F:transmembrane signaling receptor activity"/>
    <property type="evidence" value="ECO:0007669"/>
    <property type="project" value="InterPro"/>
</dbReference>
<dbReference type="AlphaFoldDB" id="A0A226ELQ8"/>
<dbReference type="EMBL" id="LNIX01000003">
    <property type="protein sequence ID" value="OXA58148.1"/>
    <property type="molecule type" value="Genomic_DNA"/>
</dbReference>
<keyword evidence="3" id="KW-0813">Transport</keyword>
<dbReference type="STRING" id="158441.A0A226ELQ8"/>
<comment type="caution">
    <text evidence="17">The sequence shown here is derived from an EMBL/GenBank/DDBJ whole genome shotgun (WGS) entry which is preliminary data.</text>
</comment>
<evidence type="ECO:0000256" key="8">
    <source>
        <dbReference type="ARBA" id="ARBA00023065"/>
    </source>
</evidence>
<feature type="transmembrane region" description="Helical" evidence="13">
    <location>
        <begin position="520"/>
        <end position="539"/>
    </location>
</feature>
<accession>A0A226ELQ8</accession>
<keyword evidence="8" id="KW-0406">Ion transport</keyword>
<keyword evidence="18" id="KW-1185">Reference proteome</keyword>
<dbReference type="InterPro" id="IPR038050">
    <property type="entry name" value="Neuro_actylchol_rec"/>
</dbReference>
<dbReference type="CDD" id="cd18987">
    <property type="entry name" value="LGIC_ECD_anion"/>
    <property type="match status" value="1"/>
</dbReference>
<dbReference type="GO" id="GO:0005886">
    <property type="term" value="C:plasma membrane"/>
    <property type="evidence" value="ECO:0007669"/>
    <property type="project" value="UniProtKB-SubCell"/>
</dbReference>
<evidence type="ECO:0000313" key="18">
    <source>
        <dbReference type="Proteomes" id="UP000198287"/>
    </source>
</evidence>
<dbReference type="InterPro" id="IPR006201">
    <property type="entry name" value="Neur_channel"/>
</dbReference>
<feature type="transmembrane region" description="Helical" evidence="13">
    <location>
        <begin position="384"/>
        <end position="406"/>
    </location>
</feature>
<evidence type="ECO:0000256" key="13">
    <source>
        <dbReference type="SAM" id="Phobius"/>
    </source>
</evidence>
<dbReference type="InterPro" id="IPR006202">
    <property type="entry name" value="Neur_chan_lig-bd"/>
</dbReference>
<dbReference type="SUPFAM" id="SSF63712">
    <property type="entry name" value="Nicotinic receptor ligand binding domain-like"/>
    <property type="match status" value="1"/>
</dbReference>
<dbReference type="InterPro" id="IPR006028">
    <property type="entry name" value="GABAA/Glycine_rcpt"/>
</dbReference>
<evidence type="ECO:0000313" key="17">
    <source>
        <dbReference type="EMBL" id="OXA58148.1"/>
    </source>
</evidence>
<name>A0A226ELQ8_FOLCA</name>
<dbReference type="InterPro" id="IPR018000">
    <property type="entry name" value="Neurotransmitter_ion_chnl_CS"/>
</dbReference>
<evidence type="ECO:0000256" key="7">
    <source>
        <dbReference type="ARBA" id="ARBA00022989"/>
    </source>
</evidence>
<gene>
    <name evidence="17" type="ORF">Fcan01_06810</name>
</gene>
<feature type="chain" id="PRO_5013121657" evidence="14">
    <location>
        <begin position="22"/>
        <end position="544"/>
    </location>
</feature>
<evidence type="ECO:0000256" key="3">
    <source>
        <dbReference type="ARBA" id="ARBA00022448"/>
    </source>
</evidence>
<evidence type="ECO:0000256" key="12">
    <source>
        <dbReference type="SAM" id="MobiDB-lite"/>
    </source>
</evidence>
<dbReference type="Pfam" id="PF02932">
    <property type="entry name" value="Neur_chan_memb"/>
    <property type="match status" value="1"/>
</dbReference>
<proteinExistence type="predicted"/>
<keyword evidence="10" id="KW-0407">Ion channel</keyword>
<keyword evidence="17" id="KW-0675">Receptor</keyword>
<keyword evidence="4" id="KW-1003">Cell membrane</keyword>
<feature type="domain" description="Neurotransmitter-gated ion-channel transmembrane" evidence="16">
    <location>
        <begin position="327"/>
        <end position="534"/>
    </location>
</feature>
<feature type="transmembrane region" description="Helical" evidence="13">
    <location>
        <begin position="352"/>
        <end position="369"/>
    </location>
</feature>
<dbReference type="InterPro" id="IPR006029">
    <property type="entry name" value="Neurotrans-gated_channel_TM"/>
</dbReference>
<dbReference type="CDD" id="cd19049">
    <property type="entry name" value="LGIC_TM_anion"/>
    <property type="match status" value="1"/>
</dbReference>
<evidence type="ECO:0000256" key="14">
    <source>
        <dbReference type="SAM" id="SignalP"/>
    </source>
</evidence>
<feature type="compositionally biased region" description="Acidic residues" evidence="12">
    <location>
        <begin position="25"/>
        <end position="39"/>
    </location>
</feature>
<dbReference type="SUPFAM" id="SSF90112">
    <property type="entry name" value="Neurotransmitter-gated ion-channel transmembrane pore"/>
    <property type="match status" value="1"/>
</dbReference>
<feature type="signal peptide" evidence="14">
    <location>
        <begin position="1"/>
        <end position="21"/>
    </location>
</feature>
<dbReference type="Proteomes" id="UP000198287">
    <property type="component" value="Unassembled WGS sequence"/>
</dbReference>
<feature type="domain" description="Neurotransmitter-gated ion-channel ligand-binding" evidence="15">
    <location>
        <begin position="108"/>
        <end position="318"/>
    </location>
</feature>
<dbReference type="InterPro" id="IPR036719">
    <property type="entry name" value="Neuro-gated_channel_TM_sf"/>
</dbReference>
<dbReference type="PANTHER" id="PTHR18945">
    <property type="entry name" value="NEUROTRANSMITTER GATED ION CHANNEL"/>
    <property type="match status" value="1"/>
</dbReference>
<feature type="coiled-coil region" evidence="11">
    <location>
        <begin position="410"/>
        <end position="444"/>
    </location>
</feature>
<evidence type="ECO:0000256" key="6">
    <source>
        <dbReference type="ARBA" id="ARBA00022729"/>
    </source>
</evidence>
<evidence type="ECO:0000256" key="10">
    <source>
        <dbReference type="ARBA" id="ARBA00023303"/>
    </source>
</evidence>
<feature type="region of interest" description="Disordered" evidence="12">
    <location>
        <begin position="23"/>
        <end position="45"/>
    </location>
</feature>
<dbReference type="OMA" id="VYFYLFW"/>
<evidence type="ECO:0000256" key="4">
    <source>
        <dbReference type="ARBA" id="ARBA00022475"/>
    </source>
</evidence>
<evidence type="ECO:0000256" key="11">
    <source>
        <dbReference type="SAM" id="Coils"/>
    </source>
</evidence>
<organism evidence="17 18">
    <name type="scientific">Folsomia candida</name>
    <name type="common">Springtail</name>
    <dbReference type="NCBI Taxonomy" id="158441"/>
    <lineage>
        <taxon>Eukaryota</taxon>
        <taxon>Metazoa</taxon>
        <taxon>Ecdysozoa</taxon>
        <taxon>Arthropoda</taxon>
        <taxon>Hexapoda</taxon>
        <taxon>Collembola</taxon>
        <taxon>Entomobryomorpha</taxon>
        <taxon>Isotomoidea</taxon>
        <taxon>Isotomidae</taxon>
        <taxon>Proisotominae</taxon>
        <taxon>Folsomia</taxon>
    </lineage>
</organism>
<keyword evidence="5 13" id="KW-0812">Transmembrane</keyword>
<protein>
    <submittedName>
        <fullName evidence="17">Glycine receptor subunit alpha-3</fullName>
    </submittedName>
</protein>
<evidence type="ECO:0000259" key="15">
    <source>
        <dbReference type="Pfam" id="PF02931"/>
    </source>
</evidence>
<dbReference type="InterPro" id="IPR036734">
    <property type="entry name" value="Neur_chan_lig-bd_sf"/>
</dbReference>
<sequence length="544" mass="62507">MMGSIKIVIVFLLIFSSKVVSQTESENESVDGEQVEESDTGATNGVTDLVTEMTEETEAVTQIETEVTAEKEVATEVEVATEADPITIPYPITTPVPNKGPINYAKLDLKTEYLKGSRWSLEQKDKIDVYHAIEIVDISKVDVDTMSIRIEIHLRQRWEALDLVIPPGLFKDDDPHDVSIQADTPILQSLWSPNSFIPAARGTKIASFTTEQSVVNIFPNKTIVYTARLYTILGCLFDFQWYPLDKQICNLTIESYTSTSKQVAYLWETNQPPVVYTSLKLLQYDLHFPMRYSKGTNQRWARDDLYPYVQLFFEFERQLGHHVIQVFIPTSLVVILSWFSFWLGLDAVPGRITLLITAMLTLVTMHTGLKGSIPPVNYIKMMDIWMVGCMAFVFLALCEFVIVKFIHWKKQQELKAALEKEKQMETYRKEVKEMEERDKDNKDQIHDQTKPVNRYINFYRNMVLRERIVGEILSPRSTWEFNNSTPFGRTGGNPLHPQHPDNAPPQKIPVWVMVDRVSRALFPISFGIFNLVFWPYLIVGADNQ</sequence>
<evidence type="ECO:0000256" key="2">
    <source>
        <dbReference type="ARBA" id="ARBA00004236"/>
    </source>
</evidence>
<evidence type="ECO:0000256" key="5">
    <source>
        <dbReference type="ARBA" id="ARBA00022692"/>
    </source>
</evidence>
<keyword evidence="7 13" id="KW-1133">Transmembrane helix</keyword>
<dbReference type="GO" id="GO:0005230">
    <property type="term" value="F:extracellular ligand-gated monoatomic ion channel activity"/>
    <property type="evidence" value="ECO:0007669"/>
    <property type="project" value="InterPro"/>
</dbReference>